<sequence length="230" mass="24358">MLGAFGGAFLGMVCLRYFFDAEKDVHWIGVVERRLARLGKTEAIDLGLVLITLLIVSRLLPAHHGPAFLAAGALGLVTFIAVDAIGAAMEVSPEHMHDVHRASAASFLYLEVLDASFSFDGVIGAFALTNNLFVIAVGLGIGAMFVRSLTVMLVERGTLESFRYLEHGAFWAIGALATLMVAGTLVDVPEAVTGLVGALLIGLSVWSSVRDRARKSAEREGAPAAPVQPQ</sequence>
<proteinExistence type="predicted"/>
<keyword evidence="1" id="KW-0472">Membrane</keyword>
<keyword evidence="1" id="KW-0812">Transmembrane</keyword>
<dbReference type="InterPro" id="IPR007427">
    <property type="entry name" value="DUF475"/>
</dbReference>
<evidence type="ECO:0000313" key="3">
    <source>
        <dbReference type="Proteomes" id="UP001162891"/>
    </source>
</evidence>
<dbReference type="PANTHER" id="PTHR30238:SF4">
    <property type="entry name" value="SLL1022 PROTEIN"/>
    <property type="match status" value="1"/>
</dbReference>
<evidence type="ECO:0000256" key="1">
    <source>
        <dbReference type="SAM" id="Phobius"/>
    </source>
</evidence>
<gene>
    <name evidence="2" type="ORF">AMOR_31740</name>
</gene>
<dbReference type="Pfam" id="PF04332">
    <property type="entry name" value="DUF475"/>
    <property type="match status" value="1"/>
</dbReference>
<reference evidence="3" key="1">
    <citation type="journal article" date="2022" name="Int. J. Syst. Evol. Microbiol.">
        <title>Anaeromyxobacter oryzae sp. nov., Anaeromyxobacter diazotrophicus sp. nov. and Anaeromyxobacter paludicola sp. nov., isolated from paddy soils.</title>
        <authorList>
            <person name="Itoh H."/>
            <person name="Xu Z."/>
            <person name="Mise K."/>
            <person name="Masuda Y."/>
            <person name="Ushijima N."/>
            <person name="Hayakawa C."/>
            <person name="Shiratori Y."/>
            <person name="Senoo K."/>
        </authorList>
    </citation>
    <scope>NUCLEOTIDE SEQUENCE [LARGE SCALE GENOMIC DNA]</scope>
    <source>
        <strain evidence="3">Red232</strain>
    </source>
</reference>
<keyword evidence="3" id="KW-1185">Reference proteome</keyword>
<feature type="transmembrane region" description="Helical" evidence="1">
    <location>
        <begin position="164"/>
        <end position="185"/>
    </location>
</feature>
<dbReference type="PANTHER" id="PTHR30238">
    <property type="entry name" value="MEMBRANE BOUND PREDICTED REDOX MODULATOR"/>
    <property type="match status" value="1"/>
</dbReference>
<evidence type="ECO:0000313" key="2">
    <source>
        <dbReference type="EMBL" id="BDG04178.1"/>
    </source>
</evidence>
<feature type="transmembrane region" description="Helical" evidence="1">
    <location>
        <begin position="191"/>
        <end position="209"/>
    </location>
</feature>
<evidence type="ECO:0008006" key="4">
    <source>
        <dbReference type="Google" id="ProtNLM"/>
    </source>
</evidence>
<feature type="transmembrane region" description="Helical" evidence="1">
    <location>
        <begin position="67"/>
        <end position="86"/>
    </location>
</feature>
<name>A0ABN6MT75_9BACT</name>
<keyword evidence="1" id="KW-1133">Transmembrane helix</keyword>
<accession>A0ABN6MT75</accession>
<protein>
    <recommendedName>
        <fullName evidence="4">DUF475 domain-containing protein</fullName>
    </recommendedName>
</protein>
<dbReference type="Proteomes" id="UP001162891">
    <property type="component" value="Chromosome"/>
</dbReference>
<dbReference type="EMBL" id="AP025591">
    <property type="protein sequence ID" value="BDG04178.1"/>
    <property type="molecule type" value="Genomic_DNA"/>
</dbReference>
<feature type="transmembrane region" description="Helical" evidence="1">
    <location>
        <begin position="43"/>
        <end position="61"/>
    </location>
</feature>
<organism evidence="2 3">
    <name type="scientific">Anaeromyxobacter oryzae</name>
    <dbReference type="NCBI Taxonomy" id="2918170"/>
    <lineage>
        <taxon>Bacteria</taxon>
        <taxon>Pseudomonadati</taxon>
        <taxon>Myxococcota</taxon>
        <taxon>Myxococcia</taxon>
        <taxon>Myxococcales</taxon>
        <taxon>Cystobacterineae</taxon>
        <taxon>Anaeromyxobacteraceae</taxon>
        <taxon>Anaeromyxobacter</taxon>
    </lineage>
</organism>
<feature type="transmembrane region" description="Helical" evidence="1">
    <location>
        <begin position="132"/>
        <end position="152"/>
    </location>
</feature>